<keyword evidence="2" id="KW-1185">Reference proteome</keyword>
<evidence type="ECO:0000313" key="2">
    <source>
        <dbReference type="Proteomes" id="UP000077266"/>
    </source>
</evidence>
<protein>
    <submittedName>
        <fullName evidence="1">Uncharacterized protein</fullName>
    </submittedName>
</protein>
<organism evidence="1 2">
    <name type="scientific">Exidia glandulosa HHB12029</name>
    <dbReference type="NCBI Taxonomy" id="1314781"/>
    <lineage>
        <taxon>Eukaryota</taxon>
        <taxon>Fungi</taxon>
        <taxon>Dikarya</taxon>
        <taxon>Basidiomycota</taxon>
        <taxon>Agaricomycotina</taxon>
        <taxon>Agaricomycetes</taxon>
        <taxon>Auriculariales</taxon>
        <taxon>Exidiaceae</taxon>
        <taxon>Exidia</taxon>
    </lineage>
</organism>
<dbReference type="Proteomes" id="UP000077266">
    <property type="component" value="Unassembled WGS sequence"/>
</dbReference>
<gene>
    <name evidence="1" type="ORF">EXIGLDRAFT_773423</name>
</gene>
<dbReference type="InterPro" id="IPR036537">
    <property type="entry name" value="Adaptor_Cbl_N_dom_sf"/>
</dbReference>
<evidence type="ECO:0000313" key="1">
    <source>
        <dbReference type="EMBL" id="KZV87625.1"/>
    </source>
</evidence>
<dbReference type="AlphaFoldDB" id="A0A165ET72"/>
<reference evidence="1 2" key="1">
    <citation type="journal article" date="2016" name="Mol. Biol. Evol.">
        <title>Comparative Genomics of Early-Diverging Mushroom-Forming Fungi Provides Insights into the Origins of Lignocellulose Decay Capabilities.</title>
        <authorList>
            <person name="Nagy L.G."/>
            <person name="Riley R."/>
            <person name="Tritt A."/>
            <person name="Adam C."/>
            <person name="Daum C."/>
            <person name="Floudas D."/>
            <person name="Sun H."/>
            <person name="Yadav J.S."/>
            <person name="Pangilinan J."/>
            <person name="Larsson K.H."/>
            <person name="Matsuura K."/>
            <person name="Barry K."/>
            <person name="Labutti K."/>
            <person name="Kuo R."/>
            <person name="Ohm R.A."/>
            <person name="Bhattacharya S.S."/>
            <person name="Shirouzu T."/>
            <person name="Yoshinaga Y."/>
            <person name="Martin F.M."/>
            <person name="Grigoriev I.V."/>
            <person name="Hibbett D.S."/>
        </authorList>
    </citation>
    <scope>NUCLEOTIDE SEQUENCE [LARGE SCALE GENOMIC DNA]</scope>
    <source>
        <strain evidence="1 2">HHB12029</strain>
    </source>
</reference>
<name>A0A165ET72_EXIGL</name>
<sequence>MSTISSPRSSSSWTSPTVSGSSLVLKIARDATTNVPIVGQILGVAVHITDLAQQAQKNKETMRALARKASILAQRVDEVVSGRTPSANLLERLVDLKRYVAILSRALGYIGVQGFHQGRGLHGR</sequence>
<accession>A0A165ET72</accession>
<proteinExistence type="predicted"/>
<dbReference type="InParanoid" id="A0A165ET72"/>
<dbReference type="Gene3D" id="1.20.930.20">
    <property type="entry name" value="Adaptor protein Cbl, N-terminal domain"/>
    <property type="match status" value="1"/>
</dbReference>
<dbReference type="EMBL" id="KV426119">
    <property type="protein sequence ID" value="KZV87625.1"/>
    <property type="molecule type" value="Genomic_DNA"/>
</dbReference>
<dbReference type="GO" id="GO:0007166">
    <property type="term" value="P:cell surface receptor signaling pathway"/>
    <property type="evidence" value="ECO:0007669"/>
    <property type="project" value="InterPro"/>
</dbReference>